<comment type="similarity">
    <text evidence="3 13">Belongs to the diacylglycerol acyltransferase family.</text>
</comment>
<comment type="caution">
    <text evidence="13">Lacks conserved residue(s) required for the propagation of feature annotation.</text>
</comment>
<evidence type="ECO:0000313" key="14">
    <source>
        <dbReference type="EMBL" id="OCT90563.1"/>
    </source>
</evidence>
<feature type="transmembrane region" description="Helical" evidence="13">
    <location>
        <begin position="107"/>
        <end position="126"/>
    </location>
</feature>
<evidence type="ECO:0000313" key="15">
    <source>
        <dbReference type="Proteomes" id="UP000694892"/>
    </source>
</evidence>
<name>A0A974DEG4_XENLA</name>
<dbReference type="InterPro" id="IPR007130">
    <property type="entry name" value="DAGAT"/>
</dbReference>
<evidence type="ECO:0000256" key="11">
    <source>
        <dbReference type="ARBA" id="ARBA00023136"/>
    </source>
</evidence>
<keyword evidence="4" id="KW-0444">Lipid biosynthesis</keyword>
<dbReference type="Proteomes" id="UP000694892">
    <property type="component" value="Chromosome 3L"/>
</dbReference>
<keyword evidence="5 13" id="KW-0808">Transferase</keyword>
<evidence type="ECO:0000256" key="5">
    <source>
        <dbReference type="ARBA" id="ARBA00022679"/>
    </source>
</evidence>
<evidence type="ECO:0000256" key="2">
    <source>
        <dbReference type="ARBA" id="ARBA00004771"/>
    </source>
</evidence>
<keyword evidence="7" id="KW-0319">Glycerol metabolism</keyword>
<organism evidence="14 15">
    <name type="scientific">Xenopus laevis</name>
    <name type="common">African clawed frog</name>
    <dbReference type="NCBI Taxonomy" id="8355"/>
    <lineage>
        <taxon>Eukaryota</taxon>
        <taxon>Metazoa</taxon>
        <taxon>Chordata</taxon>
        <taxon>Craniata</taxon>
        <taxon>Vertebrata</taxon>
        <taxon>Euteleostomi</taxon>
        <taxon>Amphibia</taxon>
        <taxon>Batrachia</taxon>
        <taxon>Anura</taxon>
        <taxon>Pipoidea</taxon>
        <taxon>Pipidae</taxon>
        <taxon>Xenopodinae</taxon>
        <taxon>Xenopus</taxon>
        <taxon>Xenopus</taxon>
    </lineage>
</organism>
<dbReference type="CDD" id="cd07987">
    <property type="entry name" value="LPLAT_MGAT-like"/>
    <property type="match status" value="1"/>
</dbReference>
<evidence type="ECO:0000256" key="4">
    <source>
        <dbReference type="ARBA" id="ARBA00022516"/>
    </source>
</evidence>
<evidence type="ECO:0000256" key="3">
    <source>
        <dbReference type="ARBA" id="ARBA00005420"/>
    </source>
</evidence>
<evidence type="ECO:0000256" key="1">
    <source>
        <dbReference type="ARBA" id="ARBA00004477"/>
    </source>
</evidence>
<keyword evidence="8 13" id="KW-0256">Endoplasmic reticulum</keyword>
<accession>A0A974DEG4</accession>
<reference evidence="15" key="1">
    <citation type="journal article" date="2016" name="Nature">
        <title>Genome evolution in the allotetraploid frog Xenopus laevis.</title>
        <authorList>
            <person name="Session A.M."/>
            <person name="Uno Y."/>
            <person name="Kwon T."/>
            <person name="Chapman J.A."/>
            <person name="Toyoda A."/>
            <person name="Takahashi S."/>
            <person name="Fukui A."/>
            <person name="Hikosaka A."/>
            <person name="Suzuki A."/>
            <person name="Kondo M."/>
            <person name="van Heeringen S.J."/>
            <person name="Quigley I."/>
            <person name="Heinz S."/>
            <person name="Ogino H."/>
            <person name="Ochi H."/>
            <person name="Hellsten U."/>
            <person name="Lyons J.B."/>
            <person name="Simakov O."/>
            <person name="Putnam N."/>
            <person name="Stites J."/>
            <person name="Kuroki Y."/>
            <person name="Tanaka T."/>
            <person name="Michiue T."/>
            <person name="Watanabe M."/>
            <person name="Bogdanovic O."/>
            <person name="Lister R."/>
            <person name="Georgiou G."/>
            <person name="Paranjpe S.S."/>
            <person name="van Kruijsbergen I."/>
            <person name="Shu S."/>
            <person name="Carlson J."/>
            <person name="Kinoshita T."/>
            <person name="Ohta Y."/>
            <person name="Mawaribuchi S."/>
            <person name="Jenkins J."/>
            <person name="Grimwood J."/>
            <person name="Schmutz J."/>
            <person name="Mitros T."/>
            <person name="Mozaffari S.V."/>
            <person name="Suzuki Y."/>
            <person name="Haramoto Y."/>
            <person name="Yamamoto T.S."/>
            <person name="Takagi C."/>
            <person name="Heald R."/>
            <person name="Miller K."/>
            <person name="Haudenschild C."/>
            <person name="Kitzman J."/>
            <person name="Nakayama T."/>
            <person name="Izutsu Y."/>
            <person name="Robert J."/>
            <person name="Fortriede J."/>
            <person name="Burns K."/>
            <person name="Lotay V."/>
            <person name="Karimi K."/>
            <person name="Yasuoka Y."/>
            <person name="Dichmann D.S."/>
            <person name="Flajnik M.F."/>
            <person name="Houston D.W."/>
            <person name="Shendure J."/>
            <person name="DuPasquier L."/>
            <person name="Vize P.D."/>
            <person name="Zorn A.M."/>
            <person name="Ito M."/>
            <person name="Marcotte E.M."/>
            <person name="Wallingford J.B."/>
            <person name="Ito Y."/>
            <person name="Asashima M."/>
            <person name="Ueno N."/>
            <person name="Matsuda Y."/>
            <person name="Veenstra G.J."/>
            <person name="Fujiyama A."/>
            <person name="Harland R.M."/>
            <person name="Taira M."/>
            <person name="Rokhsar D.S."/>
        </authorList>
    </citation>
    <scope>NUCLEOTIDE SEQUENCE [LARGE SCALE GENOMIC DNA]</scope>
    <source>
        <strain evidence="15">J</strain>
    </source>
</reference>
<comment type="subcellular location">
    <subcellularLocation>
        <location evidence="1 13">Endoplasmic reticulum membrane</location>
        <topology evidence="1 13">Multi-pass membrane protein</topology>
    </subcellularLocation>
</comment>
<gene>
    <name evidence="14" type="ORF">XELAEV_18019179mg</name>
</gene>
<dbReference type="GO" id="GO:0006071">
    <property type="term" value="P:glycerol metabolic process"/>
    <property type="evidence" value="ECO:0007669"/>
    <property type="project" value="UniProtKB-KW"/>
</dbReference>
<dbReference type="EC" id="2.3.1.-" evidence="13"/>
<dbReference type="EMBL" id="CM004470">
    <property type="protein sequence ID" value="OCT90563.1"/>
    <property type="molecule type" value="Genomic_DNA"/>
</dbReference>
<keyword evidence="10" id="KW-0443">Lipid metabolism</keyword>
<dbReference type="GO" id="GO:0005789">
    <property type="term" value="C:endoplasmic reticulum membrane"/>
    <property type="evidence" value="ECO:0007669"/>
    <property type="project" value="UniProtKB-SubCell"/>
</dbReference>
<dbReference type="GO" id="GO:0019432">
    <property type="term" value="P:triglyceride biosynthetic process"/>
    <property type="evidence" value="ECO:0007669"/>
    <property type="project" value="TreeGrafter"/>
</dbReference>
<evidence type="ECO:0000256" key="9">
    <source>
        <dbReference type="ARBA" id="ARBA00022989"/>
    </source>
</evidence>
<evidence type="ECO:0000256" key="10">
    <source>
        <dbReference type="ARBA" id="ARBA00023098"/>
    </source>
</evidence>
<keyword evidence="11 13" id="KW-0472">Membrane</keyword>
<evidence type="ECO:0000256" key="8">
    <source>
        <dbReference type="ARBA" id="ARBA00022824"/>
    </source>
</evidence>
<dbReference type="AlphaFoldDB" id="A0A974DEG4"/>
<dbReference type="PANTHER" id="PTHR12317">
    <property type="entry name" value="DIACYLGLYCEROL O-ACYLTRANSFERASE"/>
    <property type="match status" value="1"/>
</dbReference>
<keyword evidence="6 13" id="KW-0812">Transmembrane</keyword>
<evidence type="ECO:0000256" key="6">
    <source>
        <dbReference type="ARBA" id="ARBA00022692"/>
    </source>
</evidence>
<comment type="pathway">
    <text evidence="2">Glycerolipid metabolism; triacylglycerol biosynthesis.</text>
</comment>
<evidence type="ECO:0000256" key="13">
    <source>
        <dbReference type="RuleBase" id="RU367023"/>
    </source>
</evidence>
<evidence type="ECO:0000256" key="12">
    <source>
        <dbReference type="ARBA" id="ARBA00023315"/>
    </source>
</evidence>
<protein>
    <recommendedName>
        <fullName evidence="13">Acyltransferase</fullName>
        <ecNumber evidence="13">2.3.1.-</ecNumber>
    </recommendedName>
</protein>
<proteinExistence type="inferred from homology"/>
<evidence type="ECO:0000256" key="7">
    <source>
        <dbReference type="ARBA" id="ARBA00022798"/>
    </source>
</evidence>
<dbReference type="GO" id="GO:0004144">
    <property type="term" value="F:diacylglycerol O-acyltransferase activity"/>
    <property type="evidence" value="ECO:0007669"/>
    <property type="project" value="TreeGrafter"/>
</dbReference>
<sequence length="422" mass="47009">MDRARPTWPGALGNLAGHGAGSVRAPLRMGETSIQRACAELCSSAHAQNVVCACAEAHLRKDTSGSRGETGPDKGKATKQVTTISFIVWIRDNMEDTMRKHIQSISVFQWVLTFLLMGICFTILLIYMMFTSLWLIPVVYFTWLLLDWETPEKGGRRTEWVRRWTVWLHFRDYFPIKLVSSAPLSPDRNYIVGCHPHGIMASSSFCNFATEAGGFSLLFPGVRPWLAVLAGLFRLPVYRDYLMSAGMVPVSKDSLQYLLTRCGSGNAVFIVVGGAAESLQSIPGKHSVTLSERKGFVRLALQNGADLLPVYSFGENELFEQVCFSADSWGWRLQKLFQKHVGFAPCLFKGKAVFSESGWGLNPFPRPITTVVGRPIRVAHSPVPSEEEVDHYHSLYIQGLKEIFDEYKTSCGLTASDTLEVL</sequence>
<dbReference type="PANTHER" id="PTHR12317:SF36">
    <property type="entry name" value="2-ACYLGLYCEROL O-ACYLTRANSFERASE 3"/>
    <property type="match status" value="1"/>
</dbReference>
<keyword evidence="12" id="KW-0012">Acyltransferase</keyword>
<dbReference type="Pfam" id="PF03982">
    <property type="entry name" value="DAGAT"/>
    <property type="match status" value="1"/>
</dbReference>
<keyword evidence="9 13" id="KW-1133">Transmembrane helix</keyword>